<evidence type="ECO:0000313" key="2">
    <source>
        <dbReference type="Proteomes" id="UP000001064"/>
    </source>
</evidence>
<dbReference type="FunCoup" id="F0ZB71">
    <property type="interactions" value="937"/>
</dbReference>
<dbReference type="RefSeq" id="XP_003284685.1">
    <property type="nucleotide sequence ID" value="XM_003284637.1"/>
</dbReference>
<accession>F0ZB71</accession>
<dbReference type="Proteomes" id="UP000001064">
    <property type="component" value="Unassembled WGS sequence"/>
</dbReference>
<name>F0ZB71_DICPU</name>
<dbReference type="InParanoid" id="F0ZB71"/>
<sequence length="456" mass="53090">MEEAITFKTYSSNIYGFSIDYPDKWLISENNSFFVVGFRESNEETFPSFNIQIIDLTMFGPNVNYSSFEEMIRSQILRVGAKAGAFTDEKVGDFNGRSIIFYIPENHMKSKQTYFFNKGNAYLISYTSKADDYFIKHLFVHDHAISSFALFESKGYKFLQLKSTLAQLTSDDRNPNQSLFMEYYTPKNWVEKKISKESIKYTDNENKGNSLLVHIKQVKKDDSEDSSTPLPSPSLEHADNKEEHISLVFQMDFTIICFTFSTPINELNSWRSCFNRIIEYFGLINKQNKKAKDNVPYDYFDNLIIGYSFRVPKSFQLTACKPNGEYVSFKDSDETKNPIPYCFRVLVEDLTDYPGQLKLYEYSNEVVSKLLEQPEAKLLTEEAGFIRLDKHLAQTSSMQSYDVEIQQPALRLIVTSVQKNHGIVLTVRTLFNQFDNIYKKSFYVFDTFNFYKLNKN</sequence>
<keyword evidence="2" id="KW-1185">Reference proteome</keyword>
<proteinExistence type="predicted"/>
<dbReference type="OrthoDB" id="10436595at2759"/>
<dbReference type="VEuPathDB" id="AmoebaDB:DICPUDRAFT_28078"/>
<protein>
    <submittedName>
        <fullName evidence="1">Uncharacterized protein</fullName>
    </submittedName>
</protein>
<gene>
    <name evidence="1" type="ORF">DICPUDRAFT_28078</name>
</gene>
<dbReference type="KEGG" id="dpp:DICPUDRAFT_28078"/>
<dbReference type="AlphaFoldDB" id="F0ZB71"/>
<organism evidence="1 2">
    <name type="scientific">Dictyostelium purpureum</name>
    <name type="common">Slime mold</name>
    <dbReference type="NCBI Taxonomy" id="5786"/>
    <lineage>
        <taxon>Eukaryota</taxon>
        <taxon>Amoebozoa</taxon>
        <taxon>Evosea</taxon>
        <taxon>Eumycetozoa</taxon>
        <taxon>Dictyostelia</taxon>
        <taxon>Dictyosteliales</taxon>
        <taxon>Dictyosteliaceae</taxon>
        <taxon>Dictyostelium</taxon>
    </lineage>
</organism>
<dbReference type="eggNOG" id="ENOG502RCVC">
    <property type="taxonomic scope" value="Eukaryota"/>
</dbReference>
<reference evidence="2" key="1">
    <citation type="journal article" date="2011" name="Genome Biol.">
        <title>Comparative genomics of the social amoebae Dictyostelium discoideum and Dictyostelium purpureum.</title>
        <authorList>
            <consortium name="US DOE Joint Genome Institute (JGI-PGF)"/>
            <person name="Sucgang R."/>
            <person name="Kuo A."/>
            <person name="Tian X."/>
            <person name="Salerno W."/>
            <person name="Parikh A."/>
            <person name="Feasley C.L."/>
            <person name="Dalin E."/>
            <person name="Tu H."/>
            <person name="Huang E."/>
            <person name="Barry K."/>
            <person name="Lindquist E."/>
            <person name="Shapiro H."/>
            <person name="Bruce D."/>
            <person name="Schmutz J."/>
            <person name="Salamov A."/>
            <person name="Fey P."/>
            <person name="Gaudet P."/>
            <person name="Anjard C."/>
            <person name="Babu M.M."/>
            <person name="Basu S."/>
            <person name="Bushmanova Y."/>
            <person name="van der Wel H."/>
            <person name="Katoh-Kurasawa M."/>
            <person name="Dinh C."/>
            <person name="Coutinho P.M."/>
            <person name="Saito T."/>
            <person name="Elias M."/>
            <person name="Schaap P."/>
            <person name="Kay R.R."/>
            <person name="Henrissat B."/>
            <person name="Eichinger L."/>
            <person name="Rivero F."/>
            <person name="Putnam N.H."/>
            <person name="West C.M."/>
            <person name="Loomis W.F."/>
            <person name="Chisholm R.L."/>
            <person name="Shaulsky G."/>
            <person name="Strassmann J.E."/>
            <person name="Queller D.C."/>
            <person name="Kuspa A."/>
            <person name="Grigoriev I.V."/>
        </authorList>
    </citation>
    <scope>NUCLEOTIDE SEQUENCE [LARGE SCALE GENOMIC DNA]</scope>
    <source>
        <strain evidence="2">QSDP1</strain>
    </source>
</reference>
<dbReference type="GeneID" id="10506562"/>
<dbReference type="OMA" id="IVITMRT"/>
<evidence type="ECO:0000313" key="1">
    <source>
        <dbReference type="EMBL" id="EGC38791.1"/>
    </source>
</evidence>
<dbReference type="EMBL" id="GL870969">
    <property type="protein sequence ID" value="EGC38791.1"/>
    <property type="molecule type" value="Genomic_DNA"/>
</dbReference>